<evidence type="ECO:0000313" key="2">
    <source>
        <dbReference type="EMBL" id="MCK9686000.1"/>
    </source>
</evidence>
<keyword evidence="1" id="KW-0732">Signal</keyword>
<accession>A0A9X2C2H2</accession>
<evidence type="ECO:0000256" key="1">
    <source>
        <dbReference type="SAM" id="SignalP"/>
    </source>
</evidence>
<feature type="signal peptide" evidence="1">
    <location>
        <begin position="1"/>
        <end position="24"/>
    </location>
</feature>
<evidence type="ECO:0000313" key="3">
    <source>
        <dbReference type="Proteomes" id="UP001139353"/>
    </source>
</evidence>
<dbReference type="RefSeq" id="WP_275682034.1">
    <property type="nucleotide sequence ID" value="NZ_JAJLJH010000002.1"/>
</dbReference>
<protein>
    <recommendedName>
        <fullName evidence="4">DUF2268 domain-containing protein</fullName>
    </recommendedName>
</protein>
<proteinExistence type="predicted"/>
<dbReference type="AlphaFoldDB" id="A0A9X2C2H2"/>
<dbReference type="EMBL" id="JAJLJH010000002">
    <property type="protein sequence ID" value="MCK9686000.1"/>
    <property type="molecule type" value="Genomic_DNA"/>
</dbReference>
<evidence type="ECO:0008006" key="4">
    <source>
        <dbReference type="Google" id="ProtNLM"/>
    </source>
</evidence>
<dbReference type="Proteomes" id="UP001139353">
    <property type="component" value="Unassembled WGS sequence"/>
</dbReference>
<keyword evidence="3" id="KW-1185">Reference proteome</keyword>
<comment type="caution">
    <text evidence="2">The sequence shown here is derived from an EMBL/GenBank/DDBJ whole genome shotgun (WGS) entry which is preliminary data.</text>
</comment>
<feature type="chain" id="PRO_5040918974" description="DUF2268 domain-containing protein" evidence="1">
    <location>
        <begin position="25"/>
        <end position="332"/>
    </location>
</feature>
<sequence length="332" mass="36202">MTIQRSVLALAIALPLFAGCAAEAPVPAPTTTRFEFHSAFLMNLHHFLVDAARHPGRIDNVKWSAPPTGVEMAAMHEAVAYYASAFGQRNLLFDDQLRDIKHALARADDALERADGLGLPPALAAVLDRAAPAYARCLWAGQDRVNREWIARVQVLEARYGARIQPRLERIFEARFPASIRDDIVVETGEFTGAYTDSPPPQSVLPSGRPGYDGLASLEMIWHEASHTGADDQLVDLIETEAKAMGRPVPESLWHAALFEAVGTTVSDVLAQDGVSGYVEYAQKNGVYSRAWPAYVPVLRDDWQPWLAGRGSLKGAVDSMLSRLPAPAKPVS</sequence>
<name>A0A9X2C2H2_9BURK</name>
<reference evidence="2" key="1">
    <citation type="submission" date="2021-11" db="EMBL/GenBank/DDBJ databases">
        <title>BS-T2-15 a new species belonging to the Comamonadaceae family isolated from the soil of a French oak forest.</title>
        <authorList>
            <person name="Mieszkin S."/>
            <person name="Alain K."/>
        </authorList>
    </citation>
    <scope>NUCLEOTIDE SEQUENCE</scope>
    <source>
        <strain evidence="2">BS-T2-15</strain>
    </source>
</reference>
<dbReference type="PROSITE" id="PS51257">
    <property type="entry name" value="PROKAR_LIPOPROTEIN"/>
    <property type="match status" value="1"/>
</dbReference>
<organism evidence="2 3">
    <name type="scientific">Scleromatobacter humisilvae</name>
    <dbReference type="NCBI Taxonomy" id="2897159"/>
    <lineage>
        <taxon>Bacteria</taxon>
        <taxon>Pseudomonadati</taxon>
        <taxon>Pseudomonadota</taxon>
        <taxon>Betaproteobacteria</taxon>
        <taxon>Burkholderiales</taxon>
        <taxon>Sphaerotilaceae</taxon>
        <taxon>Scleromatobacter</taxon>
    </lineage>
</organism>
<gene>
    <name evidence="2" type="ORF">LPC04_09800</name>
</gene>